<comment type="caution">
    <text evidence="2">The sequence shown here is derived from an EMBL/GenBank/DDBJ whole genome shotgun (WGS) entry which is preliminary data.</text>
</comment>
<protein>
    <submittedName>
        <fullName evidence="2">Uncharacterized protein</fullName>
    </submittedName>
</protein>
<organism evidence="2">
    <name type="scientific">marine sediment metagenome</name>
    <dbReference type="NCBI Taxonomy" id="412755"/>
    <lineage>
        <taxon>unclassified sequences</taxon>
        <taxon>metagenomes</taxon>
        <taxon>ecological metagenomes</taxon>
    </lineage>
</organism>
<feature type="compositionally biased region" description="Basic and acidic residues" evidence="1">
    <location>
        <begin position="39"/>
        <end position="50"/>
    </location>
</feature>
<name>X1MG97_9ZZZZ</name>
<dbReference type="AlphaFoldDB" id="X1MG97"/>
<dbReference type="EMBL" id="BARV01013291">
    <property type="protein sequence ID" value="GAI13720.1"/>
    <property type="molecule type" value="Genomic_DNA"/>
</dbReference>
<sequence>MHNREFLDSLSKADIVLIAEDTGNHCVKASSRMPAATLDPRDTAGRERKFGPNSSLPISHELVLFVGAT</sequence>
<accession>X1MG97</accession>
<gene>
    <name evidence="2" type="ORF">S06H3_24098</name>
</gene>
<proteinExistence type="predicted"/>
<feature type="region of interest" description="Disordered" evidence="1">
    <location>
        <begin position="32"/>
        <end position="53"/>
    </location>
</feature>
<reference evidence="2" key="1">
    <citation type="journal article" date="2014" name="Front. Microbiol.">
        <title>High frequency of phylogenetically diverse reductive dehalogenase-homologous genes in deep subseafloor sedimentary metagenomes.</title>
        <authorList>
            <person name="Kawai M."/>
            <person name="Futagami T."/>
            <person name="Toyoda A."/>
            <person name="Takaki Y."/>
            <person name="Nishi S."/>
            <person name="Hori S."/>
            <person name="Arai W."/>
            <person name="Tsubouchi T."/>
            <person name="Morono Y."/>
            <person name="Uchiyama I."/>
            <person name="Ito T."/>
            <person name="Fujiyama A."/>
            <person name="Inagaki F."/>
            <person name="Takami H."/>
        </authorList>
    </citation>
    <scope>NUCLEOTIDE SEQUENCE</scope>
    <source>
        <strain evidence="2">Expedition CK06-06</strain>
    </source>
</reference>
<evidence type="ECO:0000256" key="1">
    <source>
        <dbReference type="SAM" id="MobiDB-lite"/>
    </source>
</evidence>
<evidence type="ECO:0000313" key="2">
    <source>
        <dbReference type="EMBL" id="GAI13720.1"/>
    </source>
</evidence>